<sequence>MQVIGGSRDPEESWEAEETWGQRGLEDLQGGWVTWVPRGGPIFLAGGESQMRRLRVENAMVLRTDRGALYIYSDSQWINVRRRPRARAVTPWFHWEAVGGVLCQLQLSLIQLQLSLIQPSLTQLQLSLIHMDVSV</sequence>
<dbReference type="OrthoDB" id="5983381at2759"/>
<name>A0A4Z2G494_9TELE</name>
<keyword evidence="2" id="KW-1185">Reference proteome</keyword>
<proteinExistence type="predicted"/>
<evidence type="ECO:0000313" key="1">
    <source>
        <dbReference type="EMBL" id="TNN48020.1"/>
    </source>
</evidence>
<comment type="caution">
    <text evidence="1">The sequence shown here is derived from an EMBL/GenBank/DDBJ whole genome shotgun (WGS) entry which is preliminary data.</text>
</comment>
<evidence type="ECO:0000313" key="2">
    <source>
        <dbReference type="Proteomes" id="UP000314294"/>
    </source>
</evidence>
<dbReference type="AlphaFoldDB" id="A0A4Z2G494"/>
<dbReference type="EMBL" id="SRLO01000715">
    <property type="protein sequence ID" value="TNN48020.1"/>
    <property type="molecule type" value="Genomic_DNA"/>
</dbReference>
<gene>
    <name evidence="1" type="ORF">EYF80_041792</name>
</gene>
<dbReference type="Proteomes" id="UP000314294">
    <property type="component" value="Unassembled WGS sequence"/>
</dbReference>
<accession>A0A4Z2G494</accession>
<reference evidence="1 2" key="1">
    <citation type="submission" date="2019-03" db="EMBL/GenBank/DDBJ databases">
        <title>First draft genome of Liparis tanakae, snailfish: a comprehensive survey of snailfish specific genes.</title>
        <authorList>
            <person name="Kim W."/>
            <person name="Song I."/>
            <person name="Jeong J.-H."/>
            <person name="Kim D."/>
            <person name="Kim S."/>
            <person name="Ryu S."/>
            <person name="Song J.Y."/>
            <person name="Lee S.K."/>
        </authorList>
    </citation>
    <scope>NUCLEOTIDE SEQUENCE [LARGE SCALE GENOMIC DNA]</scope>
    <source>
        <tissue evidence="1">Muscle</tissue>
    </source>
</reference>
<organism evidence="1 2">
    <name type="scientific">Liparis tanakae</name>
    <name type="common">Tanaka's snailfish</name>
    <dbReference type="NCBI Taxonomy" id="230148"/>
    <lineage>
        <taxon>Eukaryota</taxon>
        <taxon>Metazoa</taxon>
        <taxon>Chordata</taxon>
        <taxon>Craniata</taxon>
        <taxon>Vertebrata</taxon>
        <taxon>Euteleostomi</taxon>
        <taxon>Actinopterygii</taxon>
        <taxon>Neopterygii</taxon>
        <taxon>Teleostei</taxon>
        <taxon>Neoteleostei</taxon>
        <taxon>Acanthomorphata</taxon>
        <taxon>Eupercaria</taxon>
        <taxon>Perciformes</taxon>
        <taxon>Cottioidei</taxon>
        <taxon>Cottales</taxon>
        <taxon>Liparidae</taxon>
        <taxon>Liparis</taxon>
    </lineage>
</organism>
<protein>
    <submittedName>
        <fullName evidence="1">Uncharacterized protein</fullName>
    </submittedName>
</protein>